<dbReference type="InterPro" id="IPR032816">
    <property type="entry name" value="VTT_dom"/>
</dbReference>
<feature type="domain" description="VTT" evidence="8">
    <location>
        <begin position="39"/>
        <end position="164"/>
    </location>
</feature>
<feature type="transmembrane region" description="Helical" evidence="7">
    <location>
        <begin position="6"/>
        <end position="29"/>
    </location>
</feature>
<evidence type="ECO:0000313" key="10">
    <source>
        <dbReference type="Proteomes" id="UP000178344"/>
    </source>
</evidence>
<reference evidence="9 10" key="1">
    <citation type="journal article" date="2016" name="Nat. Commun.">
        <title>Thousands of microbial genomes shed light on interconnected biogeochemical processes in an aquifer system.</title>
        <authorList>
            <person name="Anantharaman K."/>
            <person name="Brown C.T."/>
            <person name="Hug L.A."/>
            <person name="Sharon I."/>
            <person name="Castelle C.J."/>
            <person name="Probst A.J."/>
            <person name="Thomas B.C."/>
            <person name="Singh A."/>
            <person name="Wilkins M.J."/>
            <person name="Karaoz U."/>
            <person name="Brodie E.L."/>
            <person name="Williams K.H."/>
            <person name="Hubbard S.S."/>
            <person name="Banfield J.F."/>
        </authorList>
    </citation>
    <scope>NUCLEOTIDE SEQUENCE [LARGE SCALE GENOMIC DNA]</scope>
</reference>
<comment type="similarity">
    <text evidence="2 7">Belongs to the DedA family.</text>
</comment>
<feature type="transmembrane region" description="Helical" evidence="7">
    <location>
        <begin position="62"/>
        <end position="81"/>
    </location>
</feature>
<protein>
    <recommendedName>
        <fullName evidence="8">VTT domain-containing protein</fullName>
    </recommendedName>
</protein>
<dbReference type="GO" id="GO:0005886">
    <property type="term" value="C:plasma membrane"/>
    <property type="evidence" value="ECO:0007669"/>
    <property type="project" value="UniProtKB-SubCell"/>
</dbReference>
<gene>
    <name evidence="9" type="ORF">A2671_02565</name>
</gene>
<proteinExistence type="inferred from homology"/>
<evidence type="ECO:0000256" key="4">
    <source>
        <dbReference type="ARBA" id="ARBA00022692"/>
    </source>
</evidence>
<evidence type="ECO:0000256" key="5">
    <source>
        <dbReference type="ARBA" id="ARBA00022989"/>
    </source>
</evidence>
<keyword evidence="3 7" id="KW-1003">Cell membrane</keyword>
<evidence type="ECO:0000256" key="3">
    <source>
        <dbReference type="ARBA" id="ARBA00022475"/>
    </source>
</evidence>
<dbReference type="Proteomes" id="UP000178344">
    <property type="component" value="Unassembled WGS sequence"/>
</dbReference>
<dbReference type="InterPro" id="IPR032818">
    <property type="entry name" value="DedA-like"/>
</dbReference>
<evidence type="ECO:0000256" key="2">
    <source>
        <dbReference type="ARBA" id="ARBA00010792"/>
    </source>
</evidence>
<dbReference type="Pfam" id="PF09335">
    <property type="entry name" value="VTT_dom"/>
    <property type="match status" value="1"/>
</dbReference>
<name>A0A1F6CD65_9BACT</name>
<feature type="non-terminal residue" evidence="9">
    <location>
        <position position="165"/>
    </location>
</feature>
<evidence type="ECO:0000256" key="6">
    <source>
        <dbReference type="ARBA" id="ARBA00023136"/>
    </source>
</evidence>
<feature type="transmembrane region" description="Helical" evidence="7">
    <location>
        <begin position="36"/>
        <end position="56"/>
    </location>
</feature>
<dbReference type="PANTHER" id="PTHR30353">
    <property type="entry name" value="INNER MEMBRANE PROTEIN DEDA-RELATED"/>
    <property type="match status" value="1"/>
</dbReference>
<accession>A0A1F6CD65</accession>
<evidence type="ECO:0000256" key="1">
    <source>
        <dbReference type="ARBA" id="ARBA00004651"/>
    </source>
</evidence>
<evidence type="ECO:0000256" key="7">
    <source>
        <dbReference type="RuleBase" id="RU367016"/>
    </source>
</evidence>
<dbReference type="PANTHER" id="PTHR30353:SF15">
    <property type="entry name" value="INNER MEMBRANE PROTEIN YABI"/>
    <property type="match status" value="1"/>
</dbReference>
<comment type="caution">
    <text evidence="9">The sequence shown here is derived from an EMBL/GenBank/DDBJ whole genome shotgun (WGS) entry which is preliminary data.</text>
</comment>
<feature type="transmembrane region" description="Helical" evidence="7">
    <location>
        <begin position="145"/>
        <end position="163"/>
    </location>
</feature>
<comment type="subcellular location">
    <subcellularLocation>
        <location evidence="1 7">Cell membrane</location>
        <topology evidence="1 7">Multi-pass membrane protein</topology>
    </subcellularLocation>
</comment>
<keyword evidence="6 7" id="KW-0472">Membrane</keyword>
<sequence length="165" mass="18361">MHLGEIIFNFSYPAVAHWGYWAVFFGALFEAATPAGVFVPGGFMVVLAAFFAKSGALKVGNVFLAAFLGAVVGDCVGFFLGRRFGYQFLERYGSYFFLKREWIERGREIIVAHAGKSIIIGRFNPVTRAIAPFVIGAADVRFSRFFVYVLCGSFIWALLYTFIGF</sequence>
<evidence type="ECO:0000259" key="8">
    <source>
        <dbReference type="Pfam" id="PF09335"/>
    </source>
</evidence>
<dbReference type="EMBL" id="MFKQ01000034">
    <property type="protein sequence ID" value="OGG46960.1"/>
    <property type="molecule type" value="Genomic_DNA"/>
</dbReference>
<organism evidence="9 10">
    <name type="scientific">Candidatus Kaiserbacteria bacterium RIFCSPHIGHO2_01_FULL_49_13</name>
    <dbReference type="NCBI Taxonomy" id="1798477"/>
    <lineage>
        <taxon>Bacteria</taxon>
        <taxon>Candidatus Kaiseribacteriota</taxon>
    </lineage>
</organism>
<keyword evidence="5 7" id="KW-1133">Transmembrane helix</keyword>
<dbReference type="AlphaFoldDB" id="A0A1F6CD65"/>
<evidence type="ECO:0000313" key="9">
    <source>
        <dbReference type="EMBL" id="OGG46960.1"/>
    </source>
</evidence>
<keyword evidence="4 7" id="KW-0812">Transmembrane</keyword>